<evidence type="ECO:0000256" key="15">
    <source>
        <dbReference type="ARBA" id="ARBA00052254"/>
    </source>
</evidence>
<evidence type="ECO:0000313" key="21">
    <source>
        <dbReference type="EMBL" id="TEB25129.1"/>
    </source>
</evidence>
<evidence type="ECO:0000256" key="7">
    <source>
        <dbReference type="ARBA" id="ARBA00022955"/>
    </source>
</evidence>
<comment type="caution">
    <text evidence="21">The sequence shown here is derived from an EMBL/GenBank/DDBJ whole genome shotgun (WGS) entry which is preliminary data.</text>
</comment>
<dbReference type="FunFam" id="1.20.120.1630:FF:000009">
    <property type="entry name" value="C-14 sterol reductase"/>
    <property type="match status" value="1"/>
</dbReference>
<gene>
    <name evidence="21" type="ORF">FA13DRAFT_1668824</name>
</gene>
<organism evidence="21 22">
    <name type="scientific">Coprinellus micaceus</name>
    <name type="common">Glistening ink-cap mushroom</name>
    <name type="synonym">Coprinus micaceus</name>
    <dbReference type="NCBI Taxonomy" id="71717"/>
    <lineage>
        <taxon>Eukaryota</taxon>
        <taxon>Fungi</taxon>
        <taxon>Dikarya</taxon>
        <taxon>Basidiomycota</taxon>
        <taxon>Agaricomycotina</taxon>
        <taxon>Agaricomycetes</taxon>
        <taxon>Agaricomycetidae</taxon>
        <taxon>Agaricales</taxon>
        <taxon>Agaricineae</taxon>
        <taxon>Psathyrellaceae</taxon>
        <taxon>Coprinellus</taxon>
    </lineage>
</organism>
<dbReference type="OrthoDB" id="10262235at2759"/>
<comment type="subcellular location">
    <subcellularLocation>
        <location evidence="1">Membrane</location>
        <topology evidence="1">Multi-pass membrane protein</topology>
    </subcellularLocation>
</comment>
<evidence type="ECO:0000256" key="4">
    <source>
        <dbReference type="ARBA" id="ARBA00022516"/>
    </source>
</evidence>
<evidence type="ECO:0000256" key="10">
    <source>
        <dbReference type="ARBA" id="ARBA00023011"/>
    </source>
</evidence>
<reference evidence="21 22" key="1">
    <citation type="journal article" date="2019" name="Nat. Ecol. Evol.">
        <title>Megaphylogeny resolves global patterns of mushroom evolution.</title>
        <authorList>
            <person name="Varga T."/>
            <person name="Krizsan K."/>
            <person name="Foldi C."/>
            <person name="Dima B."/>
            <person name="Sanchez-Garcia M."/>
            <person name="Sanchez-Ramirez S."/>
            <person name="Szollosi G.J."/>
            <person name="Szarkandi J.G."/>
            <person name="Papp V."/>
            <person name="Albert L."/>
            <person name="Andreopoulos W."/>
            <person name="Angelini C."/>
            <person name="Antonin V."/>
            <person name="Barry K.W."/>
            <person name="Bougher N.L."/>
            <person name="Buchanan P."/>
            <person name="Buyck B."/>
            <person name="Bense V."/>
            <person name="Catcheside P."/>
            <person name="Chovatia M."/>
            <person name="Cooper J."/>
            <person name="Damon W."/>
            <person name="Desjardin D."/>
            <person name="Finy P."/>
            <person name="Geml J."/>
            <person name="Haridas S."/>
            <person name="Hughes K."/>
            <person name="Justo A."/>
            <person name="Karasinski D."/>
            <person name="Kautmanova I."/>
            <person name="Kiss B."/>
            <person name="Kocsube S."/>
            <person name="Kotiranta H."/>
            <person name="LaButti K.M."/>
            <person name="Lechner B.E."/>
            <person name="Liimatainen K."/>
            <person name="Lipzen A."/>
            <person name="Lukacs Z."/>
            <person name="Mihaltcheva S."/>
            <person name="Morgado L.N."/>
            <person name="Niskanen T."/>
            <person name="Noordeloos M.E."/>
            <person name="Ohm R.A."/>
            <person name="Ortiz-Santana B."/>
            <person name="Ovrebo C."/>
            <person name="Racz N."/>
            <person name="Riley R."/>
            <person name="Savchenko A."/>
            <person name="Shiryaev A."/>
            <person name="Soop K."/>
            <person name="Spirin V."/>
            <person name="Szebenyi C."/>
            <person name="Tomsovsky M."/>
            <person name="Tulloss R.E."/>
            <person name="Uehling J."/>
            <person name="Grigoriev I.V."/>
            <person name="Vagvolgyi C."/>
            <person name="Papp T."/>
            <person name="Martin F.M."/>
            <person name="Miettinen O."/>
            <person name="Hibbett D.S."/>
            <person name="Nagy L.G."/>
        </authorList>
    </citation>
    <scope>NUCLEOTIDE SEQUENCE [LARGE SCALE GENOMIC DNA]</scope>
    <source>
        <strain evidence="21 22">FP101781</strain>
    </source>
</reference>
<evidence type="ECO:0000256" key="14">
    <source>
        <dbReference type="ARBA" id="ARBA00023221"/>
    </source>
</evidence>
<dbReference type="GO" id="GO:0005789">
    <property type="term" value="C:endoplasmic reticulum membrane"/>
    <property type="evidence" value="ECO:0007669"/>
    <property type="project" value="TreeGrafter"/>
</dbReference>
<keyword evidence="12 20" id="KW-0472">Membrane</keyword>
<feature type="transmembrane region" description="Helical" evidence="20">
    <location>
        <begin position="277"/>
        <end position="295"/>
    </location>
</feature>
<feature type="transmembrane region" description="Helical" evidence="20">
    <location>
        <begin position="240"/>
        <end position="257"/>
    </location>
</feature>
<dbReference type="GO" id="GO:0006696">
    <property type="term" value="P:ergosterol biosynthetic process"/>
    <property type="evidence" value="ECO:0007669"/>
    <property type="project" value="TreeGrafter"/>
</dbReference>
<dbReference type="STRING" id="71717.A0A4Y7SV49"/>
<comment type="similarity">
    <text evidence="2">Belongs to the ERG4/ERG24 family.</text>
</comment>
<name>A0A4Y7SV49_COPMI</name>
<dbReference type="EC" id="1.3.1.70" evidence="3"/>
<dbReference type="Proteomes" id="UP000298030">
    <property type="component" value="Unassembled WGS sequence"/>
</dbReference>
<evidence type="ECO:0000256" key="2">
    <source>
        <dbReference type="ARBA" id="ARBA00005402"/>
    </source>
</evidence>
<keyword evidence="6" id="KW-0521">NADP</keyword>
<evidence type="ECO:0000256" key="12">
    <source>
        <dbReference type="ARBA" id="ARBA00023136"/>
    </source>
</evidence>
<keyword evidence="14" id="KW-0753">Steroid metabolism</keyword>
<evidence type="ECO:0000313" key="22">
    <source>
        <dbReference type="Proteomes" id="UP000298030"/>
    </source>
</evidence>
<dbReference type="InterPro" id="IPR001171">
    <property type="entry name" value="ERG24_DHCR-like"/>
</dbReference>
<keyword evidence="9" id="KW-0560">Oxidoreductase</keyword>
<dbReference type="PANTHER" id="PTHR21257:SF52">
    <property type="entry name" value="DELTA(14)-STEROL REDUCTASE TM7SF2"/>
    <property type="match status" value="1"/>
</dbReference>
<evidence type="ECO:0000256" key="5">
    <source>
        <dbReference type="ARBA" id="ARBA00022692"/>
    </source>
</evidence>
<evidence type="ECO:0000256" key="17">
    <source>
        <dbReference type="ARBA" id="ARBA00074394"/>
    </source>
</evidence>
<feature type="transmembrane region" description="Helical" evidence="20">
    <location>
        <begin position="117"/>
        <end position="137"/>
    </location>
</feature>
<evidence type="ECO:0000256" key="13">
    <source>
        <dbReference type="ARBA" id="ARBA00023166"/>
    </source>
</evidence>
<evidence type="ECO:0000256" key="3">
    <source>
        <dbReference type="ARBA" id="ARBA00012413"/>
    </source>
</evidence>
<dbReference type="GO" id="GO:0050613">
    <property type="term" value="F:Delta14-sterol reductase activity"/>
    <property type="evidence" value="ECO:0007669"/>
    <property type="project" value="UniProtKB-EC"/>
</dbReference>
<keyword evidence="4" id="KW-0444">Lipid biosynthesis</keyword>
<keyword evidence="7" id="KW-0752">Steroid biosynthesis</keyword>
<sequence>MSSSILNPRTTHREFFGVPGALTVTTIVPIVSYALYFGCSERTGGCPPPHAYSWDAVKEAVVASVSDVNWWKGLWDNEAATLYFGWYAFCVVAWAVLPGDWVEGTQLRNGKRLQYKINALSTFLLALGIVAGLIYRDGPQAFTFIYEKWIGLLTASIVMSFIQATYVYIASFRNDNVLLALAGNSGNPIYDWFIGRELNPSIGWFDIKTFNELRPGLILWVLIDISMVCEQAVRRGGIHNVTDSMWLVLAFQAWYVADGLYNEPALNTTMDVTTDGFGFMLSIGDLAWVPFTYSLQARYLAFHPIELGIWGIAGVIGTNLLGYYIFRTANGDKNNFRNGHNPKNLKSMDTKRGTKLLISGWWGICQHPNYLGDLIMALAWCLPTGFNTPITYFYPIYFLVLLVHRQMRDDEACEQKYGEDWKKYKKLVPYKIFPYIY</sequence>
<dbReference type="EMBL" id="QPFP01000059">
    <property type="protein sequence ID" value="TEB25129.1"/>
    <property type="molecule type" value="Genomic_DNA"/>
</dbReference>
<dbReference type="InterPro" id="IPR018083">
    <property type="entry name" value="Sterol_reductase_CS"/>
</dbReference>
<feature type="transmembrane region" description="Helical" evidence="20">
    <location>
        <begin position="15"/>
        <end position="36"/>
    </location>
</feature>
<evidence type="ECO:0000256" key="1">
    <source>
        <dbReference type="ARBA" id="ARBA00004141"/>
    </source>
</evidence>
<feature type="transmembrane region" description="Helical" evidence="20">
    <location>
        <begin position="377"/>
        <end position="400"/>
    </location>
</feature>
<evidence type="ECO:0000256" key="19">
    <source>
        <dbReference type="ARBA" id="ARBA00083315"/>
    </source>
</evidence>
<evidence type="ECO:0000256" key="6">
    <source>
        <dbReference type="ARBA" id="ARBA00022857"/>
    </source>
</evidence>
<keyword evidence="22" id="KW-1185">Reference proteome</keyword>
<dbReference type="AlphaFoldDB" id="A0A4Y7SV49"/>
<feature type="transmembrane region" description="Helical" evidence="20">
    <location>
        <begin position="307"/>
        <end position="326"/>
    </location>
</feature>
<keyword evidence="13" id="KW-1207">Sterol metabolism</keyword>
<protein>
    <recommendedName>
        <fullName evidence="17">Delta(14)-sterol reductase ERG24</fullName>
        <ecNumber evidence="3">1.3.1.70</ecNumber>
    </recommendedName>
    <alternativeName>
        <fullName evidence="19">C-14 sterol reductase ERG24</fullName>
    </alternativeName>
    <alternativeName>
        <fullName evidence="18">Sterol C14-reductase ERG24</fullName>
    </alternativeName>
</protein>
<keyword evidence="5 20" id="KW-0812">Transmembrane</keyword>
<accession>A0A4Y7SV49</accession>
<evidence type="ECO:0000256" key="8">
    <source>
        <dbReference type="ARBA" id="ARBA00022989"/>
    </source>
</evidence>
<proteinExistence type="inferred from homology"/>
<dbReference type="PANTHER" id="PTHR21257">
    <property type="entry name" value="DELTA(14)-STEROL REDUCTASE"/>
    <property type="match status" value="1"/>
</dbReference>
<dbReference type="PROSITE" id="PS01018">
    <property type="entry name" value="STEROL_REDUCT_2"/>
    <property type="match status" value="1"/>
</dbReference>
<comment type="catalytic activity">
    <reaction evidence="15">
        <text>4,4-dimethyl-5alpha-cholesta-8,24-dien-3beta-ol + NADP(+) = 4,4-dimethyl-5alpha-cholesta-8,14,24-trien-3beta-ol + NADPH + H(+)</text>
        <dbReference type="Rhea" id="RHEA:18561"/>
        <dbReference type="ChEBI" id="CHEBI:15378"/>
        <dbReference type="ChEBI" id="CHEBI:17813"/>
        <dbReference type="ChEBI" id="CHEBI:18364"/>
        <dbReference type="ChEBI" id="CHEBI:57783"/>
        <dbReference type="ChEBI" id="CHEBI:58349"/>
        <dbReference type="EC" id="1.3.1.70"/>
    </reaction>
    <physiologicalReaction direction="right-to-left" evidence="15">
        <dbReference type="Rhea" id="RHEA:18563"/>
    </physiologicalReaction>
</comment>
<keyword evidence="8 20" id="KW-1133">Transmembrane helix</keyword>
<dbReference type="Pfam" id="PF01222">
    <property type="entry name" value="ERG4_ERG24"/>
    <property type="match status" value="1"/>
</dbReference>
<keyword evidence="10" id="KW-0756">Sterol biosynthesis</keyword>
<comment type="pathway">
    <text evidence="16">Steroid biosynthesis; zymosterol biosynthesis; zymosterol from lanosterol: step 2/6.</text>
</comment>
<evidence type="ECO:0000256" key="11">
    <source>
        <dbReference type="ARBA" id="ARBA00023098"/>
    </source>
</evidence>
<evidence type="ECO:0000256" key="16">
    <source>
        <dbReference type="ARBA" id="ARBA00060638"/>
    </source>
</evidence>
<keyword evidence="11" id="KW-0443">Lipid metabolism</keyword>
<evidence type="ECO:0000256" key="9">
    <source>
        <dbReference type="ARBA" id="ARBA00023002"/>
    </source>
</evidence>
<evidence type="ECO:0000256" key="20">
    <source>
        <dbReference type="SAM" id="Phobius"/>
    </source>
</evidence>
<feature type="transmembrane region" description="Helical" evidence="20">
    <location>
        <begin position="149"/>
        <end position="169"/>
    </location>
</feature>
<evidence type="ECO:0000256" key="18">
    <source>
        <dbReference type="ARBA" id="ARBA00077841"/>
    </source>
</evidence>
<dbReference type="Gene3D" id="1.20.120.1630">
    <property type="match status" value="1"/>
</dbReference>